<feature type="compositionally biased region" description="Basic and acidic residues" evidence="1">
    <location>
        <begin position="258"/>
        <end position="282"/>
    </location>
</feature>
<feature type="region of interest" description="Disordered" evidence="1">
    <location>
        <begin position="244"/>
        <end position="419"/>
    </location>
</feature>
<feature type="compositionally biased region" description="Basic and acidic residues" evidence="1">
    <location>
        <begin position="289"/>
        <end position="364"/>
    </location>
</feature>
<evidence type="ECO:0000313" key="2">
    <source>
        <dbReference type="EMBL" id="WZC51104.1"/>
    </source>
</evidence>
<organism evidence="2 3">
    <name type="scientific">Yoonia phaeophyticola</name>
    <dbReference type="NCBI Taxonomy" id="3137369"/>
    <lineage>
        <taxon>Bacteria</taxon>
        <taxon>Pseudomonadati</taxon>
        <taxon>Pseudomonadota</taxon>
        <taxon>Alphaproteobacteria</taxon>
        <taxon>Rhodobacterales</taxon>
        <taxon>Paracoccaceae</taxon>
        <taxon>Yoonia</taxon>
    </lineage>
</organism>
<feature type="compositionally biased region" description="Basic and acidic residues" evidence="1">
    <location>
        <begin position="477"/>
        <end position="529"/>
    </location>
</feature>
<keyword evidence="2" id="KW-0614">Plasmid</keyword>
<dbReference type="EMBL" id="CP150953">
    <property type="protein sequence ID" value="WZC51104.1"/>
    <property type="molecule type" value="Genomic_DNA"/>
</dbReference>
<dbReference type="Proteomes" id="UP001440612">
    <property type="component" value="Plasmid pBS5-3-2"/>
</dbReference>
<proteinExistence type="predicted"/>
<geneLocation type="plasmid" evidence="2 3">
    <name>pBS5-3-2</name>
</geneLocation>
<accession>A0ABZ2V939</accession>
<gene>
    <name evidence="2" type="ORF">AABB29_20385</name>
</gene>
<feature type="compositionally biased region" description="Basic and acidic residues" evidence="1">
    <location>
        <begin position="372"/>
        <end position="395"/>
    </location>
</feature>
<name>A0ABZ2V939_9RHOB</name>
<feature type="region of interest" description="Disordered" evidence="1">
    <location>
        <begin position="463"/>
        <end position="529"/>
    </location>
</feature>
<protein>
    <submittedName>
        <fullName evidence="2">Relaxase/mobilization nuclease domain-containing protein</fullName>
    </submittedName>
</protein>
<sequence>MLIKFFGGKGGGGAIANYLVDPERVGREGNPPEVLRGDIAQTRELIDSQDRKWTFTTGVISFAPTDAPSAADQAKVMDDFERLAFAGLERDQYDITWVRHSHTGEGRVELHFLVPRMELSTGKALNIAPPGWEKSYAPLRDAWNYEKGWARPDDPDRARSQQFSFEKADRQDARMAITSYLEDRIVSGVITNRDDIITSLKDAGFDVPRAGQNYVTALDPESGERWRLKGRIYDAGWTRATEYHRETESQVGGGRQGDGGRDPERADAARRELATIIDRRAEANQGKYQRPDYGDRGADQRQQEPDAERIGRDRDQAKADDAQRDDHKRSDSRDHRDDPLAGDELSRDQRDRDSRDMAGSEGGDKGTGNADQRSERDQPNGDRRSGGSDAARDDNADVSMRGNTDTLRQDRGVSHGPVDQLRESALARVRELGRHIRNIGLRLSEYGSAALEIYRALFRRDSEAGQQTERAGGAPGRSDRGLEQADRVNERTDRQREQIDDRAEQIEQVNARDERIRDIMQKQRGDRER</sequence>
<evidence type="ECO:0000256" key="1">
    <source>
        <dbReference type="SAM" id="MobiDB-lite"/>
    </source>
</evidence>
<reference evidence="3" key="1">
    <citation type="submission" date="2024-04" db="EMBL/GenBank/DDBJ databases">
        <title>Phylogenomic analyses of a clade within the roseobacter group suggest taxonomic reassignments of species of the genera Aestuariivita, Citreicella, Loktanella, Nautella, Pelagibaca, Ruegeria, Thalassobius, Thiobacimonas and Tropicibacter, and the proposal o.</title>
        <authorList>
            <person name="Jeon C.O."/>
        </authorList>
    </citation>
    <scope>NUCLEOTIDE SEQUENCE [LARGE SCALE GENOMIC DNA]</scope>
    <source>
        <strain evidence="3">BS5-3</strain>
        <plasmid evidence="3">pBS5-3-2</plasmid>
    </source>
</reference>
<keyword evidence="3" id="KW-1185">Reference proteome</keyword>
<dbReference type="RefSeq" id="WP_341369199.1">
    <property type="nucleotide sequence ID" value="NZ_CP150953.2"/>
</dbReference>
<evidence type="ECO:0000313" key="3">
    <source>
        <dbReference type="Proteomes" id="UP001440612"/>
    </source>
</evidence>